<evidence type="ECO:0000259" key="11">
    <source>
        <dbReference type="Pfam" id="PF00156"/>
    </source>
</evidence>
<keyword evidence="7" id="KW-0963">Cytoplasm</keyword>
<dbReference type="GO" id="GO:0006168">
    <property type="term" value="P:adenine salvage"/>
    <property type="evidence" value="ECO:0007669"/>
    <property type="project" value="InterPro"/>
</dbReference>
<dbReference type="HAMAP" id="MF_00004">
    <property type="entry name" value="Aden_phosphoribosyltr"/>
    <property type="match status" value="1"/>
</dbReference>
<dbReference type="EMBL" id="CAFBLV010000008">
    <property type="protein sequence ID" value="CAB4859979.1"/>
    <property type="molecule type" value="Genomic_DNA"/>
</dbReference>
<evidence type="ECO:0000256" key="2">
    <source>
        <dbReference type="ARBA" id="ARBA00003968"/>
    </source>
</evidence>
<dbReference type="PANTHER" id="PTHR32315:SF3">
    <property type="entry name" value="ADENINE PHOSPHORIBOSYLTRANSFERASE"/>
    <property type="match status" value="1"/>
</dbReference>
<dbReference type="EC" id="2.4.2.7" evidence="6"/>
<dbReference type="CDD" id="cd06223">
    <property type="entry name" value="PRTases_typeI"/>
    <property type="match status" value="1"/>
</dbReference>
<evidence type="ECO:0000256" key="3">
    <source>
        <dbReference type="ARBA" id="ARBA00004496"/>
    </source>
</evidence>
<dbReference type="Pfam" id="PF00156">
    <property type="entry name" value="Pribosyltran"/>
    <property type="match status" value="1"/>
</dbReference>
<proteinExistence type="inferred from homology"/>
<reference evidence="12" key="1">
    <citation type="submission" date="2020-05" db="EMBL/GenBank/DDBJ databases">
        <authorList>
            <person name="Chiriac C."/>
            <person name="Salcher M."/>
            <person name="Ghai R."/>
            <person name="Kavagutti S V."/>
        </authorList>
    </citation>
    <scope>NUCLEOTIDE SEQUENCE</scope>
</reference>
<dbReference type="AlphaFoldDB" id="A0A6J6R004"/>
<keyword evidence="8" id="KW-0328">Glycosyltransferase</keyword>
<dbReference type="EMBL" id="CAEZXZ010000234">
    <property type="protein sequence ID" value="CAB4716492.1"/>
    <property type="molecule type" value="Genomic_DNA"/>
</dbReference>
<dbReference type="EMBL" id="CAEZZA010000024">
    <property type="protein sequence ID" value="CAB4740010.1"/>
    <property type="molecule type" value="Genomic_DNA"/>
</dbReference>
<sequence length="181" mass="19060">MSLVEPAVEDVLRRQIRVIDNWPQDGVSFQDLTGLMADPVTFALVVAEMAKTLGSEAIDDVAGIEARGFPYGAALAHSCNTGFVTLRKPGKLPGPVHSVAYDLEYGSTTLQLHTHALGQGRRVVLVDDVLATGGTAAAGIDLIRRTGAEVVAVILVMEIPVLGGRGRLEELGVNVHALLTA</sequence>
<accession>A0A6J6R004</accession>
<evidence type="ECO:0000256" key="6">
    <source>
        <dbReference type="ARBA" id="ARBA00011893"/>
    </source>
</evidence>
<feature type="domain" description="Phosphoribosyltransferase" evidence="11">
    <location>
        <begin position="56"/>
        <end position="157"/>
    </location>
</feature>
<evidence type="ECO:0000313" key="15">
    <source>
        <dbReference type="EMBL" id="CAB5004564.1"/>
    </source>
</evidence>
<evidence type="ECO:0000256" key="1">
    <source>
        <dbReference type="ARBA" id="ARBA00000868"/>
    </source>
</evidence>
<gene>
    <name evidence="12" type="ORF">UFOPK2625_01293</name>
    <name evidence="13" type="ORF">UFOPK2809_00285</name>
    <name evidence="14" type="ORF">UFOPK3425_00104</name>
    <name evidence="16" type="ORF">UFOPK4043_01229</name>
    <name evidence="15" type="ORF">UFOPK4092_00025</name>
</gene>
<dbReference type="SUPFAM" id="SSF53271">
    <property type="entry name" value="PRTase-like"/>
    <property type="match status" value="1"/>
</dbReference>
<organism evidence="12">
    <name type="scientific">freshwater metagenome</name>
    <dbReference type="NCBI Taxonomy" id="449393"/>
    <lineage>
        <taxon>unclassified sequences</taxon>
        <taxon>metagenomes</taxon>
        <taxon>ecological metagenomes</taxon>
    </lineage>
</organism>
<dbReference type="InterPro" id="IPR000836">
    <property type="entry name" value="PRTase_dom"/>
</dbReference>
<dbReference type="NCBIfam" id="NF002634">
    <property type="entry name" value="PRK02304.1-3"/>
    <property type="match status" value="1"/>
</dbReference>
<comment type="function">
    <text evidence="2">Catalyzes a salvage reaction resulting in the formation of AMP, that is energically less costly than de novo synthesis.</text>
</comment>
<comment type="subcellular location">
    <subcellularLocation>
        <location evidence="3">Cytoplasm</location>
    </subcellularLocation>
</comment>
<dbReference type="NCBIfam" id="NF002636">
    <property type="entry name" value="PRK02304.1-5"/>
    <property type="match status" value="1"/>
</dbReference>
<name>A0A6J6R004_9ZZZZ</name>
<dbReference type="EMBL" id="CAFBPA010000203">
    <property type="protein sequence ID" value="CAB5014401.1"/>
    <property type="molecule type" value="Genomic_DNA"/>
</dbReference>
<evidence type="ECO:0000256" key="7">
    <source>
        <dbReference type="ARBA" id="ARBA00022490"/>
    </source>
</evidence>
<evidence type="ECO:0000256" key="9">
    <source>
        <dbReference type="ARBA" id="ARBA00022679"/>
    </source>
</evidence>
<evidence type="ECO:0000256" key="10">
    <source>
        <dbReference type="ARBA" id="ARBA00022726"/>
    </source>
</evidence>
<dbReference type="FunFam" id="3.40.50.2020:FF:000021">
    <property type="entry name" value="Adenine phosphoribosyltransferase"/>
    <property type="match status" value="1"/>
</dbReference>
<dbReference type="GO" id="GO:0016208">
    <property type="term" value="F:AMP binding"/>
    <property type="evidence" value="ECO:0007669"/>
    <property type="project" value="TreeGrafter"/>
</dbReference>
<dbReference type="GO" id="GO:0044209">
    <property type="term" value="P:AMP salvage"/>
    <property type="evidence" value="ECO:0007669"/>
    <property type="project" value="UniProtKB-UniPathway"/>
</dbReference>
<keyword evidence="9" id="KW-0808">Transferase</keyword>
<dbReference type="PANTHER" id="PTHR32315">
    <property type="entry name" value="ADENINE PHOSPHORIBOSYLTRANSFERASE"/>
    <property type="match status" value="1"/>
</dbReference>
<comment type="pathway">
    <text evidence="4">Purine metabolism; AMP biosynthesis via salvage pathway; AMP from adenine: step 1/1.</text>
</comment>
<dbReference type="InterPro" id="IPR050054">
    <property type="entry name" value="UPRTase/APRTase"/>
</dbReference>
<dbReference type="GO" id="GO:0003999">
    <property type="term" value="F:adenine phosphoribosyltransferase activity"/>
    <property type="evidence" value="ECO:0007669"/>
    <property type="project" value="UniProtKB-EC"/>
</dbReference>
<dbReference type="InterPro" id="IPR029057">
    <property type="entry name" value="PRTase-like"/>
</dbReference>
<evidence type="ECO:0000256" key="8">
    <source>
        <dbReference type="ARBA" id="ARBA00022676"/>
    </source>
</evidence>
<protein>
    <recommendedName>
        <fullName evidence="6">adenine phosphoribosyltransferase</fullName>
        <ecNumber evidence="6">2.4.2.7</ecNumber>
    </recommendedName>
</protein>
<dbReference type="Gene3D" id="3.40.50.2020">
    <property type="match status" value="1"/>
</dbReference>
<evidence type="ECO:0000313" key="14">
    <source>
        <dbReference type="EMBL" id="CAB4859979.1"/>
    </source>
</evidence>
<dbReference type="InterPro" id="IPR005764">
    <property type="entry name" value="Ade_phspho_trans"/>
</dbReference>
<comment type="similarity">
    <text evidence="5">Belongs to the purine/pyrimidine phosphoribosyltransferase family.</text>
</comment>
<dbReference type="GO" id="GO:0002055">
    <property type="term" value="F:adenine binding"/>
    <property type="evidence" value="ECO:0007669"/>
    <property type="project" value="TreeGrafter"/>
</dbReference>
<dbReference type="EMBL" id="CAFBPJ010000001">
    <property type="protein sequence ID" value="CAB5004564.1"/>
    <property type="molecule type" value="Genomic_DNA"/>
</dbReference>
<dbReference type="UniPathway" id="UPA00588">
    <property type="reaction ID" value="UER00646"/>
</dbReference>
<dbReference type="GO" id="GO:0006166">
    <property type="term" value="P:purine ribonucleoside salvage"/>
    <property type="evidence" value="ECO:0007669"/>
    <property type="project" value="UniProtKB-KW"/>
</dbReference>
<evidence type="ECO:0000256" key="5">
    <source>
        <dbReference type="ARBA" id="ARBA00008391"/>
    </source>
</evidence>
<keyword evidence="10" id="KW-0660">Purine salvage</keyword>
<evidence type="ECO:0000313" key="12">
    <source>
        <dbReference type="EMBL" id="CAB4716492.1"/>
    </source>
</evidence>
<evidence type="ECO:0000313" key="16">
    <source>
        <dbReference type="EMBL" id="CAB5014401.1"/>
    </source>
</evidence>
<evidence type="ECO:0000313" key="13">
    <source>
        <dbReference type="EMBL" id="CAB4740010.1"/>
    </source>
</evidence>
<dbReference type="GO" id="GO:0005737">
    <property type="term" value="C:cytoplasm"/>
    <property type="evidence" value="ECO:0007669"/>
    <property type="project" value="UniProtKB-SubCell"/>
</dbReference>
<comment type="catalytic activity">
    <reaction evidence="1">
        <text>AMP + diphosphate = 5-phospho-alpha-D-ribose 1-diphosphate + adenine</text>
        <dbReference type="Rhea" id="RHEA:16609"/>
        <dbReference type="ChEBI" id="CHEBI:16708"/>
        <dbReference type="ChEBI" id="CHEBI:33019"/>
        <dbReference type="ChEBI" id="CHEBI:58017"/>
        <dbReference type="ChEBI" id="CHEBI:456215"/>
        <dbReference type="EC" id="2.4.2.7"/>
    </reaction>
</comment>
<evidence type="ECO:0000256" key="4">
    <source>
        <dbReference type="ARBA" id="ARBA00004659"/>
    </source>
</evidence>